<protein>
    <recommendedName>
        <fullName evidence="4">MARVEL domain-containing protein</fullName>
    </recommendedName>
</protein>
<keyword evidence="3" id="KW-1185">Reference proteome</keyword>
<keyword evidence="1" id="KW-1133">Transmembrane helix</keyword>
<feature type="transmembrane region" description="Helical" evidence="1">
    <location>
        <begin position="57"/>
        <end position="81"/>
    </location>
</feature>
<keyword evidence="1" id="KW-0812">Transmembrane</keyword>
<name>A0A0B7NBG9_9FUNG</name>
<dbReference type="STRING" id="35722.A0A0B7NBG9"/>
<dbReference type="EMBL" id="LN728267">
    <property type="protein sequence ID" value="CEP12753.1"/>
    <property type="molecule type" value="Genomic_DNA"/>
</dbReference>
<dbReference type="Proteomes" id="UP000054107">
    <property type="component" value="Unassembled WGS sequence"/>
</dbReference>
<keyword evidence="1" id="KW-0472">Membrane</keyword>
<sequence length="197" mass="22069">MGQYKCCCCIPVRAGVLIIALISAALYIFSTVALFMSKPSTGVTYEDVEVDMKVVNGIYYTSIAVSIIFALASLFGVLGSVTQHRKMIAIFKISYWFVAILQFIVTIAAIIILAVKRTDIVNSCVALYPEETVDTCSVGYRNFMIVFSIVSILITFIQFYFATAISAYATRLRRTNMHEKLRNLEDFPEPPSKTEFF</sequence>
<evidence type="ECO:0000256" key="1">
    <source>
        <dbReference type="SAM" id="Phobius"/>
    </source>
</evidence>
<feature type="transmembrane region" description="Helical" evidence="1">
    <location>
        <begin position="93"/>
        <end position="115"/>
    </location>
</feature>
<organism evidence="2 3">
    <name type="scientific">Parasitella parasitica</name>
    <dbReference type="NCBI Taxonomy" id="35722"/>
    <lineage>
        <taxon>Eukaryota</taxon>
        <taxon>Fungi</taxon>
        <taxon>Fungi incertae sedis</taxon>
        <taxon>Mucoromycota</taxon>
        <taxon>Mucoromycotina</taxon>
        <taxon>Mucoromycetes</taxon>
        <taxon>Mucorales</taxon>
        <taxon>Mucorineae</taxon>
        <taxon>Mucoraceae</taxon>
        <taxon>Parasitella</taxon>
    </lineage>
</organism>
<reference evidence="2 3" key="1">
    <citation type="submission" date="2014-09" db="EMBL/GenBank/DDBJ databases">
        <authorList>
            <person name="Ellenberger Sabrina"/>
        </authorList>
    </citation>
    <scope>NUCLEOTIDE SEQUENCE [LARGE SCALE GENOMIC DNA]</scope>
    <source>
        <strain evidence="2 3">CBS 412.66</strain>
    </source>
</reference>
<evidence type="ECO:0000313" key="3">
    <source>
        <dbReference type="Proteomes" id="UP000054107"/>
    </source>
</evidence>
<dbReference type="OrthoDB" id="3239304at2759"/>
<evidence type="ECO:0008006" key="4">
    <source>
        <dbReference type="Google" id="ProtNLM"/>
    </source>
</evidence>
<feature type="transmembrane region" description="Helical" evidence="1">
    <location>
        <begin position="12"/>
        <end position="37"/>
    </location>
</feature>
<feature type="transmembrane region" description="Helical" evidence="1">
    <location>
        <begin position="143"/>
        <end position="170"/>
    </location>
</feature>
<evidence type="ECO:0000313" key="2">
    <source>
        <dbReference type="EMBL" id="CEP12753.1"/>
    </source>
</evidence>
<accession>A0A0B7NBG9</accession>
<dbReference type="AlphaFoldDB" id="A0A0B7NBG9"/>
<proteinExistence type="predicted"/>
<gene>
    <name evidence="2" type="primary">PARPA_06734.1 scaffold 23505</name>
</gene>